<feature type="compositionally biased region" description="Polar residues" evidence="2">
    <location>
        <begin position="233"/>
        <end position="258"/>
    </location>
</feature>
<feature type="compositionally biased region" description="Low complexity" evidence="2">
    <location>
        <begin position="24"/>
        <end position="41"/>
    </location>
</feature>
<dbReference type="Pfam" id="PF12881">
    <property type="entry name" value="NUT"/>
    <property type="match status" value="1"/>
</dbReference>
<name>A0A6P8GQY2_CLUHA</name>
<dbReference type="GeneID" id="105908836"/>
<sequence>MSSPSPITHVFSLSLEDRNEDSLPTPSVTVSSRDVSSSLPPNHSIAQDSEMSSLEQSDISPNTMGIPSQEFVSSPGDTQADSSTVVLLLQKPEPGEMSNEPRLRSPSISSSSSVSDSVKTPEDFDPAHVPAQLDLPVTVQSSSMISDPESEKLAALGARVTSAEPGVEIQFDNPDVPEPSPESPSVEFRTVGDSAAVQLLSGVPSPDQQSGVSHGSKSWTELAVSILRQAESFFSTQETAEHNPNNSVQPPDQIQNPLSPYPQELSAEESASTPELPESSSSSQEIAENNLNISDQTPDRMHSSPRPCPQELPAEESASTLQLSELSSSTEITTESTLNVSEQLTVFELRVAELELRVAEQSIMADNIMDGSDTPPPLSVLPSASIQPPTHLELPSTSSMKHTAMHYGVAYPEYHSTSMHLSSATGATLHPQLGNIYPTPALQYRPGYCQVAPQFGATYLAPHPQYIASFIPQYPQLSVNHPPQEALVHANYPPPDPQASISGWPPKPPNLDPDGPAQRQNTPMVDMETGPCQGFSLGLYKKYKLWQQYRPRACMYFSSSHDSDALACFFVPVLRSLCLINPYTPLEKAEAMAVTEWNRLSNFDRMDYYNMVQKFVEFEQWEHNFRAGKVTEAEQQRMNCRGVQNDIYGQ</sequence>
<feature type="region of interest" description="Disordered" evidence="2">
    <location>
        <begin position="13"/>
        <end position="128"/>
    </location>
</feature>
<feature type="region of interest" description="Disordered" evidence="2">
    <location>
        <begin position="497"/>
        <end position="520"/>
    </location>
</feature>
<evidence type="ECO:0000313" key="5">
    <source>
        <dbReference type="RefSeq" id="XP_031441128.1"/>
    </source>
</evidence>
<feature type="region of interest" description="Disordered" evidence="2">
    <location>
        <begin position="164"/>
        <end position="193"/>
    </location>
</feature>
<evidence type="ECO:0000313" key="4">
    <source>
        <dbReference type="Proteomes" id="UP000515152"/>
    </source>
</evidence>
<dbReference type="PANTHER" id="PTHR22879">
    <property type="entry name" value="NUT FAMILY MEMBER 1"/>
    <property type="match status" value="1"/>
</dbReference>
<proteinExistence type="inferred from homology"/>
<dbReference type="OrthoDB" id="9634453at2759"/>
<feature type="domain" description="Nuclear Testis protein N-terminal" evidence="3">
    <location>
        <begin position="538"/>
        <end position="622"/>
    </location>
</feature>
<organism evidence="4 5">
    <name type="scientific">Clupea harengus</name>
    <name type="common">Atlantic herring</name>
    <dbReference type="NCBI Taxonomy" id="7950"/>
    <lineage>
        <taxon>Eukaryota</taxon>
        <taxon>Metazoa</taxon>
        <taxon>Chordata</taxon>
        <taxon>Craniata</taxon>
        <taxon>Vertebrata</taxon>
        <taxon>Euteleostomi</taxon>
        <taxon>Actinopterygii</taxon>
        <taxon>Neopterygii</taxon>
        <taxon>Teleostei</taxon>
        <taxon>Clupei</taxon>
        <taxon>Clupeiformes</taxon>
        <taxon>Clupeoidei</taxon>
        <taxon>Clupeidae</taxon>
        <taxon>Clupea</taxon>
    </lineage>
</organism>
<feature type="compositionally biased region" description="Polar residues" evidence="2">
    <location>
        <begin position="284"/>
        <end position="296"/>
    </location>
</feature>
<comment type="similarity">
    <text evidence="1">Belongs to the NUT family.</text>
</comment>
<feature type="compositionally biased region" description="Low complexity" evidence="2">
    <location>
        <begin position="105"/>
        <end position="117"/>
    </location>
</feature>
<gene>
    <name evidence="5" type="primary">LOC105908836</name>
</gene>
<dbReference type="AlphaFoldDB" id="A0A6P8GQY2"/>
<dbReference type="InterPro" id="IPR024310">
    <property type="entry name" value="NUT"/>
</dbReference>
<dbReference type="Proteomes" id="UP000515152">
    <property type="component" value="Chromosome 18"/>
</dbReference>
<feature type="region of interest" description="Disordered" evidence="2">
    <location>
        <begin position="233"/>
        <end position="319"/>
    </location>
</feature>
<dbReference type="RefSeq" id="XP_031441128.1">
    <property type="nucleotide sequence ID" value="XM_031585268.1"/>
</dbReference>
<feature type="compositionally biased region" description="Polar residues" evidence="2">
    <location>
        <begin position="44"/>
        <end position="85"/>
    </location>
</feature>
<protein>
    <submittedName>
        <fullName evidence="5">Uncharacterized protein LOC105908836</fullName>
    </submittedName>
</protein>
<evidence type="ECO:0000259" key="3">
    <source>
        <dbReference type="Pfam" id="PF12881"/>
    </source>
</evidence>
<evidence type="ECO:0000256" key="2">
    <source>
        <dbReference type="SAM" id="MobiDB-lite"/>
    </source>
</evidence>
<accession>A0A6P8GQY2</accession>
<dbReference type="InterPro" id="IPR024309">
    <property type="entry name" value="NUT_N"/>
</dbReference>
<evidence type="ECO:0000256" key="1">
    <source>
        <dbReference type="ARBA" id="ARBA00010586"/>
    </source>
</evidence>
<dbReference type="PANTHER" id="PTHR22879:SF13">
    <property type="entry name" value="NUT FAMILY MEMBER 1"/>
    <property type="match status" value="1"/>
</dbReference>
<feature type="compositionally biased region" description="Low complexity" evidence="2">
    <location>
        <begin position="264"/>
        <end position="283"/>
    </location>
</feature>
<dbReference type="KEGG" id="char:105908836"/>
<reference evidence="5" key="1">
    <citation type="submission" date="2025-08" db="UniProtKB">
        <authorList>
            <consortium name="RefSeq"/>
        </authorList>
    </citation>
    <scope>IDENTIFICATION</scope>
</reference>
<keyword evidence="4" id="KW-1185">Reference proteome</keyword>